<comment type="function">
    <text evidence="10">Part of the Sec protein translocase complex. Interacts with the SecYEG preprotein conducting channel. SecDF uses the proton motive force (PMF) to complete protein translocation after the ATP-dependent function of SecA.</text>
</comment>
<keyword evidence="9 10" id="KW-0472">Membrane</keyword>
<keyword evidence="13" id="KW-1185">Reference proteome</keyword>
<dbReference type="InterPro" id="IPR005665">
    <property type="entry name" value="SecF_bac"/>
</dbReference>
<accession>A0A0S4SLI3</accession>
<dbReference type="GO" id="GO:0005886">
    <property type="term" value="C:plasma membrane"/>
    <property type="evidence" value="ECO:0007669"/>
    <property type="project" value="UniProtKB-SubCell"/>
</dbReference>
<dbReference type="RefSeq" id="WP_059435338.1">
    <property type="nucleotide sequence ID" value="NZ_FAVB01000004.1"/>
</dbReference>
<dbReference type="PANTHER" id="PTHR30081">
    <property type="entry name" value="PROTEIN-EXPORT MEMBRANE PROTEIN SEC"/>
    <property type="match status" value="1"/>
</dbReference>
<dbReference type="InterPro" id="IPR048634">
    <property type="entry name" value="SecD_SecF_C"/>
</dbReference>
<dbReference type="Pfam" id="PF07549">
    <property type="entry name" value="Sec_GG"/>
    <property type="match status" value="1"/>
</dbReference>
<dbReference type="NCBIfam" id="TIGR00916">
    <property type="entry name" value="2A0604s01"/>
    <property type="match status" value="1"/>
</dbReference>
<evidence type="ECO:0000256" key="5">
    <source>
        <dbReference type="ARBA" id="ARBA00022692"/>
    </source>
</evidence>
<keyword evidence="7 10" id="KW-1133">Transmembrane helix</keyword>
<dbReference type="GO" id="GO:0065002">
    <property type="term" value="P:intracellular protein transmembrane transport"/>
    <property type="evidence" value="ECO:0007669"/>
    <property type="project" value="UniProtKB-UniRule"/>
</dbReference>
<dbReference type="GO" id="GO:0015450">
    <property type="term" value="F:protein-transporting ATPase activity"/>
    <property type="evidence" value="ECO:0007669"/>
    <property type="project" value="InterPro"/>
</dbReference>
<evidence type="ECO:0000256" key="10">
    <source>
        <dbReference type="HAMAP-Rule" id="MF_01464"/>
    </source>
</evidence>
<feature type="transmembrane region" description="Helical" evidence="10">
    <location>
        <begin position="264"/>
        <end position="290"/>
    </location>
</feature>
<dbReference type="GO" id="GO:0006605">
    <property type="term" value="P:protein targeting"/>
    <property type="evidence" value="ECO:0007669"/>
    <property type="project" value="UniProtKB-UniRule"/>
</dbReference>
<dbReference type="InterPro" id="IPR055344">
    <property type="entry name" value="SecD_SecF_C_bact"/>
</dbReference>
<comment type="caution">
    <text evidence="12">The sequence shown here is derived from an EMBL/GenBank/DDBJ whole genome shotgun (WGS) entry which is preliminary data.</text>
</comment>
<comment type="caution">
    <text evidence="10">Lacks conserved residue(s) required for the propagation of feature annotation.</text>
</comment>
<evidence type="ECO:0000256" key="8">
    <source>
        <dbReference type="ARBA" id="ARBA00023010"/>
    </source>
</evidence>
<proteinExistence type="inferred from homology"/>
<protein>
    <recommendedName>
        <fullName evidence="10">Protein-export membrane protein SecF</fullName>
    </recommendedName>
</protein>
<dbReference type="Pfam" id="PF02355">
    <property type="entry name" value="SecD_SecF_C"/>
    <property type="match status" value="1"/>
</dbReference>
<feature type="transmembrane region" description="Helical" evidence="10">
    <location>
        <begin position="137"/>
        <end position="154"/>
    </location>
</feature>
<evidence type="ECO:0000256" key="6">
    <source>
        <dbReference type="ARBA" id="ARBA00022927"/>
    </source>
</evidence>
<comment type="subunit">
    <text evidence="10">Forms a complex with SecD. Part of the essential Sec protein translocation apparatus which comprises SecA, SecYEG and auxiliary proteins SecDF. Other proteins may also be involved.</text>
</comment>
<comment type="subcellular location">
    <subcellularLocation>
        <location evidence="1 10">Cell membrane</location>
        <topology evidence="1 10">Multi-pass membrane protein</topology>
    </subcellularLocation>
</comment>
<evidence type="ECO:0000256" key="4">
    <source>
        <dbReference type="ARBA" id="ARBA00022519"/>
    </source>
</evidence>
<evidence type="ECO:0000313" key="13">
    <source>
        <dbReference type="Proteomes" id="UP000052237"/>
    </source>
</evidence>
<keyword evidence="5 10" id="KW-0812">Transmembrane</keyword>
<feature type="domain" description="SSD" evidence="11">
    <location>
        <begin position="157"/>
        <end position="289"/>
    </location>
</feature>
<keyword evidence="6 10" id="KW-0653">Protein transport</keyword>
<dbReference type="InterPro" id="IPR022813">
    <property type="entry name" value="SecD/SecF_arch_bac"/>
</dbReference>
<dbReference type="PANTHER" id="PTHR30081:SF8">
    <property type="entry name" value="PROTEIN TRANSLOCASE SUBUNIT SECF"/>
    <property type="match status" value="1"/>
</dbReference>
<reference evidence="12 13" key="1">
    <citation type="submission" date="2015-11" db="EMBL/GenBank/DDBJ databases">
        <authorList>
            <consortium name="Pathogen Informatics"/>
        </authorList>
    </citation>
    <scope>NUCLEOTIDE SEQUENCE [LARGE SCALE GENOMIC DNA]</scope>
    <source>
        <strain evidence="12 13">006A-0059</strain>
    </source>
</reference>
<dbReference type="Proteomes" id="UP000052237">
    <property type="component" value="Unassembled WGS sequence"/>
</dbReference>
<dbReference type="InterPro" id="IPR022646">
    <property type="entry name" value="SecD/SecF_CS"/>
</dbReference>
<organism evidence="12 13">
    <name type="scientific">Campylobacter hyointestinalis subsp. hyointestinalis</name>
    <dbReference type="NCBI Taxonomy" id="91352"/>
    <lineage>
        <taxon>Bacteria</taxon>
        <taxon>Pseudomonadati</taxon>
        <taxon>Campylobacterota</taxon>
        <taxon>Epsilonproteobacteria</taxon>
        <taxon>Campylobacterales</taxon>
        <taxon>Campylobacteraceae</taxon>
        <taxon>Campylobacter</taxon>
    </lineage>
</organism>
<gene>
    <name evidence="12" type="primary">secF_2</name>
    <name evidence="10" type="synonym">secF</name>
    <name evidence="12" type="ORF">ERS686654_01755</name>
</gene>
<dbReference type="InterPro" id="IPR000731">
    <property type="entry name" value="SSD"/>
</dbReference>
<dbReference type="GO" id="GO:0043952">
    <property type="term" value="P:protein transport by the Sec complex"/>
    <property type="evidence" value="ECO:0007669"/>
    <property type="project" value="UniProtKB-UniRule"/>
</dbReference>
<keyword evidence="8 10" id="KW-0811">Translocation</keyword>
<evidence type="ECO:0000256" key="3">
    <source>
        <dbReference type="ARBA" id="ARBA00022475"/>
    </source>
</evidence>
<evidence type="ECO:0000313" key="12">
    <source>
        <dbReference type="EMBL" id="CUU87204.1"/>
    </source>
</evidence>
<dbReference type="InterPro" id="IPR022645">
    <property type="entry name" value="SecD/SecF_bac"/>
</dbReference>
<feature type="transmembrane region" description="Helical" evidence="10">
    <location>
        <begin position="17"/>
        <end position="36"/>
    </location>
</feature>
<evidence type="ECO:0000256" key="2">
    <source>
        <dbReference type="ARBA" id="ARBA00022448"/>
    </source>
</evidence>
<dbReference type="Gene3D" id="1.20.1640.10">
    <property type="entry name" value="Multidrug efflux transporter AcrB transmembrane domain"/>
    <property type="match status" value="1"/>
</dbReference>
<keyword evidence="3 10" id="KW-1003">Cell membrane</keyword>
<feature type="transmembrane region" description="Helical" evidence="10">
    <location>
        <begin position="240"/>
        <end position="258"/>
    </location>
</feature>
<keyword evidence="2 10" id="KW-0813">Transport</keyword>
<evidence type="ECO:0000256" key="7">
    <source>
        <dbReference type="ARBA" id="ARBA00022989"/>
    </source>
</evidence>
<dbReference type="PRINTS" id="PR01755">
    <property type="entry name" value="SECFTRNLCASE"/>
</dbReference>
<dbReference type="AlphaFoldDB" id="A0A0S4SLI3"/>
<dbReference type="NCBIfam" id="TIGR00966">
    <property type="entry name" value="transloc_SecF"/>
    <property type="match status" value="1"/>
</dbReference>
<evidence type="ECO:0000259" key="11">
    <source>
        <dbReference type="PROSITE" id="PS50156"/>
    </source>
</evidence>
<keyword evidence="4" id="KW-0997">Cell inner membrane</keyword>
<dbReference type="SUPFAM" id="SSF82866">
    <property type="entry name" value="Multidrug efflux transporter AcrB transmembrane domain"/>
    <property type="match status" value="1"/>
</dbReference>
<evidence type="ECO:0000256" key="1">
    <source>
        <dbReference type="ARBA" id="ARBA00004651"/>
    </source>
</evidence>
<evidence type="ECO:0000256" key="9">
    <source>
        <dbReference type="ARBA" id="ARBA00023136"/>
    </source>
</evidence>
<dbReference type="EMBL" id="FAVB01000004">
    <property type="protein sequence ID" value="CUU87204.1"/>
    <property type="molecule type" value="Genomic_DNA"/>
</dbReference>
<dbReference type="HAMAP" id="MF_01464_B">
    <property type="entry name" value="SecF_B"/>
    <property type="match status" value="1"/>
</dbReference>
<name>A0A0S4SLI3_CAMHY</name>
<comment type="similarity">
    <text evidence="10">Belongs to the SecD/SecF family. SecF subfamily.</text>
</comment>
<sequence length="323" mass="36169">MQIFDNGKIYDFMGKRWIFFALSFIMFFGSIALLTTRGLNYGIDFSGGTLIQIKYDKVAPLDEIRAKLATNETLKNANVTEFGSAEEITIRYAGSSDSLGNDPATTVSRILADTGKFEVRRVDIVGPKVGSELRQKGIMAVAVSLVLILIYIGFRFEWRFALAAIFSEIHDVVITLGAISLFMIDVNLDTLAAVLTVLGYSLNDTIIIFDRIREGIKEDHSIKLTEIINESVSLTLPRTIMTSVTTFLTVLVLFFFGGDMIHGFSIIMIVGIIIGTISSVFIAAPMLVWFKFNVERYRAHLAEKDRRKKEKEKIRAMYEKGTV</sequence>
<dbReference type="PROSITE" id="PS50156">
    <property type="entry name" value="SSD"/>
    <property type="match status" value="1"/>
</dbReference>